<dbReference type="EMBL" id="SMLB01000069">
    <property type="protein sequence ID" value="TDD64404.1"/>
    <property type="molecule type" value="Genomic_DNA"/>
</dbReference>
<protein>
    <submittedName>
        <fullName evidence="1">Uncharacterized protein</fullName>
    </submittedName>
</protein>
<accession>A0A4R5A1B1</accession>
<name>A0A4R5A1B1_9ACTN</name>
<keyword evidence="2" id="KW-1185">Reference proteome</keyword>
<dbReference type="OrthoDB" id="9802385at2"/>
<sequence>MRGPSSTGSHHPRPAKQRTYYAKTRRYLAPLAAVDPRLATLFADWERTYQHLDWDAAMPATDDA</sequence>
<comment type="caution">
    <text evidence="1">The sequence shown here is derived from an EMBL/GenBank/DDBJ whole genome shotgun (WGS) entry which is preliminary data.</text>
</comment>
<gene>
    <name evidence="1" type="ORF">E1262_28325</name>
</gene>
<evidence type="ECO:0000313" key="2">
    <source>
        <dbReference type="Proteomes" id="UP000295217"/>
    </source>
</evidence>
<dbReference type="AlphaFoldDB" id="A0A4R5A1B1"/>
<evidence type="ECO:0000313" key="1">
    <source>
        <dbReference type="EMBL" id="TDD64404.1"/>
    </source>
</evidence>
<reference evidence="1 2" key="1">
    <citation type="submission" date="2019-02" db="EMBL/GenBank/DDBJ databases">
        <title>Draft genome sequences of novel Actinobacteria.</title>
        <authorList>
            <person name="Sahin N."/>
            <person name="Ay H."/>
            <person name="Saygin H."/>
        </authorList>
    </citation>
    <scope>NUCLEOTIDE SEQUENCE [LARGE SCALE GENOMIC DNA]</scope>
    <source>
        <strain evidence="1 2">8K307</strain>
    </source>
</reference>
<dbReference type="Proteomes" id="UP000295217">
    <property type="component" value="Unassembled WGS sequence"/>
</dbReference>
<organism evidence="1 2">
    <name type="scientific">Jiangella aurantiaca</name>
    <dbReference type="NCBI Taxonomy" id="2530373"/>
    <lineage>
        <taxon>Bacteria</taxon>
        <taxon>Bacillati</taxon>
        <taxon>Actinomycetota</taxon>
        <taxon>Actinomycetes</taxon>
        <taxon>Jiangellales</taxon>
        <taxon>Jiangellaceae</taxon>
        <taxon>Jiangella</taxon>
    </lineage>
</organism>
<proteinExistence type="predicted"/>